<dbReference type="InterPro" id="IPR011990">
    <property type="entry name" value="TPR-like_helical_dom_sf"/>
</dbReference>
<dbReference type="InterPro" id="IPR038375">
    <property type="entry name" value="NDUFAF7_sf"/>
</dbReference>
<accession>W4H3D0</accession>
<dbReference type="STRING" id="112090.W4H3D0"/>
<evidence type="ECO:0000313" key="1">
    <source>
        <dbReference type="EMBL" id="ETV86086.1"/>
    </source>
</evidence>
<name>W4H3D0_APHAT</name>
<dbReference type="EMBL" id="KI913117">
    <property type="protein sequence ID" value="ETV86086.1"/>
    <property type="molecule type" value="Genomic_DNA"/>
</dbReference>
<proteinExistence type="predicted"/>
<dbReference type="AlphaFoldDB" id="W4H3D0"/>
<dbReference type="SUPFAM" id="SSF48452">
    <property type="entry name" value="TPR-like"/>
    <property type="match status" value="1"/>
</dbReference>
<organism evidence="1">
    <name type="scientific">Aphanomyces astaci</name>
    <name type="common">Crayfish plague agent</name>
    <dbReference type="NCBI Taxonomy" id="112090"/>
    <lineage>
        <taxon>Eukaryota</taxon>
        <taxon>Sar</taxon>
        <taxon>Stramenopiles</taxon>
        <taxon>Oomycota</taxon>
        <taxon>Saprolegniomycetes</taxon>
        <taxon>Saprolegniales</taxon>
        <taxon>Verrucalvaceae</taxon>
        <taxon>Aphanomyces</taxon>
    </lineage>
</organism>
<dbReference type="OrthoDB" id="64915at2759"/>
<dbReference type="GeneID" id="20804559"/>
<dbReference type="Gene3D" id="3.40.50.12710">
    <property type="match status" value="1"/>
</dbReference>
<reference evidence="1" key="1">
    <citation type="submission" date="2013-12" db="EMBL/GenBank/DDBJ databases">
        <title>The Genome Sequence of Aphanomyces astaci APO3.</title>
        <authorList>
            <consortium name="The Broad Institute Genomics Platform"/>
            <person name="Russ C."/>
            <person name="Tyler B."/>
            <person name="van West P."/>
            <person name="Dieguez-Uribeondo J."/>
            <person name="Young S.K."/>
            <person name="Zeng Q."/>
            <person name="Gargeya S."/>
            <person name="Fitzgerald M."/>
            <person name="Abouelleil A."/>
            <person name="Alvarado L."/>
            <person name="Chapman S.B."/>
            <person name="Gainer-Dewar J."/>
            <person name="Goldberg J."/>
            <person name="Griggs A."/>
            <person name="Gujja S."/>
            <person name="Hansen M."/>
            <person name="Howarth C."/>
            <person name="Imamovic A."/>
            <person name="Ireland A."/>
            <person name="Larimer J."/>
            <person name="McCowan C."/>
            <person name="Murphy C."/>
            <person name="Pearson M."/>
            <person name="Poon T.W."/>
            <person name="Priest M."/>
            <person name="Roberts A."/>
            <person name="Saif S."/>
            <person name="Shea T."/>
            <person name="Sykes S."/>
            <person name="Wortman J."/>
            <person name="Nusbaum C."/>
            <person name="Birren B."/>
        </authorList>
    </citation>
    <scope>NUCLEOTIDE SEQUENCE [LARGE SCALE GENOMIC DNA]</scope>
    <source>
        <strain evidence="1">APO3</strain>
    </source>
</reference>
<dbReference type="RefSeq" id="XP_009824558.1">
    <property type="nucleotide sequence ID" value="XM_009826256.1"/>
</dbReference>
<gene>
    <name evidence="1" type="ORF">H257_02563</name>
</gene>
<protein>
    <submittedName>
        <fullName evidence="1">Uncharacterized protein</fullName>
    </submittedName>
</protein>
<sequence length="776" mass="86023">MIVAALRAVARFSAAIGGDGLLFVLDKELAHATCQSIAMIHSVEELMVILANFPPSFVVVLKTEPTDSTWTQVWEALQANSHVPSLWLDTTTTSETALNVLARHFHLHTPEDLPLDVQQFIVRPLQSPLLVWGPTVAAEVMQFNDDVASVPLQLALVVLRLTQFDPQVFLRYLPVLTKKLPRLTTARHFLSLMTELQQVQLWSPTDPSIAAFFNQMPTLHQPTSTNAMLFRSGPPKAIVPATLSTLSKSRVWATQQAFYKAQGMAAWSSNTVPYGVSSSMFLAAAYARVVVRFFIDCYRQHLLSPTDTVNCVVLEGGSGSCKFAAAFIPAVMALLEDAGLQHVIRPCVVLTDLCDDVVSSRLAHPSFQSLQRQFPNAVDFAVMSCDAVIQDDPIRLRVANATLDLSTTPLFVVGNYFFDSLPTDAFVVDGDGAVCEVCTDDESADTFTLSHDVADTTQYYQDNDDSKCLNQALTALIQHIQAAYPRRKCLLLFPVDAFRFVLALRRRSSANSPFGMLVGDATVHFSDILTDIPELSPHADCFCLPVDFDVISRFLDIAFASTCKVQVSTTTPVFSDTFQVLYATLFPLQEASSTCLTWQWSHECFAEELTGFGANDCDLILGALEDSRGFSTLPSQVAFLALSNYDFDVFLVFKWHMVAAARHLSPTDPLRYRFVHAGVRSYKNRYSLTVQEDLNLQLSMARWFYALQAFQEAAGVLKAMMPSQDIRALYLLGLVCLKVGATDKARLLFESCLHHKPRAKFVTRLTTAMMTITTTY</sequence>
<dbReference type="VEuPathDB" id="FungiDB:H257_02563"/>